<protein>
    <submittedName>
        <fullName evidence="4">Low-density lipoprotein receptor-related protein 1 (LRP-1) (Alpha-2-macroglobulin receptor) (A2MR)</fullName>
    </submittedName>
</protein>
<dbReference type="Pfam" id="PF07589">
    <property type="entry name" value="PEP-CTERM"/>
    <property type="match status" value="1"/>
</dbReference>
<evidence type="ECO:0000256" key="1">
    <source>
        <dbReference type="SAM" id="Phobius"/>
    </source>
</evidence>
<comment type="caution">
    <text evidence="3">The sequence shown here is derived from an EMBL/GenBank/DDBJ whole genome shotgun (WGS) entry which is preliminary data.</text>
</comment>
<feature type="domain" description="Ice-binding protein C-terminal" evidence="2">
    <location>
        <begin position="348"/>
        <end position="373"/>
    </location>
</feature>
<keyword evidence="1" id="KW-1133">Transmembrane helix</keyword>
<dbReference type="AlphaFoldDB" id="A0A9P1BGL7"/>
<dbReference type="InterPro" id="IPR000033">
    <property type="entry name" value="LDLR_classB_rpt"/>
</dbReference>
<dbReference type="OrthoDB" id="5958943at2759"/>
<keyword evidence="4" id="KW-0449">Lipoprotein</keyword>
<keyword evidence="1" id="KW-0812">Transmembrane</keyword>
<evidence type="ECO:0000259" key="2">
    <source>
        <dbReference type="Pfam" id="PF07589"/>
    </source>
</evidence>
<name>A0A9P1BGL7_9DINO</name>
<sequence>MEPTPRGREAVRRATIGTGSRYFPALRMYFAAYDRSSRPDYPPQTESGPRNLKTRRANEAKTRFYQIRAITYCVVTLLFSQSVVFSAQIYWTETAERIGGTQAVIRRSNLDGSNVTDVVTTGLDSPRQIAIDSSTGMMYWADSDTIRRANLDGSGIVDLIAGEDGAYGIALDVQSGKIYWTNFEGNEIRRADLDGNNSETLLDTGSMGPTGIALDTVNREIYFTSNTNNFAVRRLDFDGLNPVEVVTTQIRGSGGIALDVSDSKMYYTSYNEDISRRADLDGANVEDLYTGLVSPMDVALDIPAGMMYWVDFDAGNNGAVLRAPMDGNGPTELLFEGANNPLGITIHVPEPSTATMLAIGVALVFTRAFFARRM</sequence>
<dbReference type="InterPro" id="IPR013424">
    <property type="entry name" value="Ice-binding_C"/>
</dbReference>
<dbReference type="Gene3D" id="2.120.10.30">
    <property type="entry name" value="TolB, C-terminal domain"/>
    <property type="match status" value="3"/>
</dbReference>
<dbReference type="EMBL" id="CAMXCT020000001">
    <property type="protein sequence ID" value="CAL1125490.1"/>
    <property type="molecule type" value="Genomic_DNA"/>
</dbReference>
<dbReference type="EMBL" id="CAMXCT010000001">
    <property type="protein sequence ID" value="CAI3972115.1"/>
    <property type="molecule type" value="Genomic_DNA"/>
</dbReference>
<dbReference type="PANTHER" id="PTHR46513:SF13">
    <property type="entry name" value="EGF-LIKE DOMAIN-CONTAINING PROTEIN"/>
    <property type="match status" value="1"/>
</dbReference>
<dbReference type="InterPro" id="IPR050778">
    <property type="entry name" value="Cueball_EGF_LRP_Nidogen"/>
</dbReference>
<organism evidence="3">
    <name type="scientific">Cladocopium goreaui</name>
    <dbReference type="NCBI Taxonomy" id="2562237"/>
    <lineage>
        <taxon>Eukaryota</taxon>
        <taxon>Sar</taxon>
        <taxon>Alveolata</taxon>
        <taxon>Dinophyceae</taxon>
        <taxon>Suessiales</taxon>
        <taxon>Symbiodiniaceae</taxon>
        <taxon>Cladocopium</taxon>
    </lineage>
</organism>
<keyword evidence="1" id="KW-0472">Membrane</keyword>
<evidence type="ECO:0000313" key="5">
    <source>
        <dbReference type="Proteomes" id="UP001152797"/>
    </source>
</evidence>
<reference evidence="3" key="1">
    <citation type="submission" date="2022-10" db="EMBL/GenBank/DDBJ databases">
        <authorList>
            <person name="Chen Y."/>
            <person name="Dougan E. K."/>
            <person name="Chan C."/>
            <person name="Rhodes N."/>
            <person name="Thang M."/>
        </authorList>
    </citation>
    <scope>NUCLEOTIDE SEQUENCE</scope>
</reference>
<dbReference type="SUPFAM" id="SSF63829">
    <property type="entry name" value="Calcium-dependent phosphotriesterase"/>
    <property type="match status" value="1"/>
</dbReference>
<dbReference type="Proteomes" id="UP001152797">
    <property type="component" value="Unassembled WGS sequence"/>
</dbReference>
<feature type="transmembrane region" description="Helical" evidence="1">
    <location>
        <begin position="69"/>
        <end position="91"/>
    </location>
</feature>
<dbReference type="PROSITE" id="PS51120">
    <property type="entry name" value="LDLRB"/>
    <property type="match status" value="2"/>
</dbReference>
<accession>A0A9P1BGL7</accession>
<dbReference type="EMBL" id="CAMXCT030000001">
    <property type="protein sequence ID" value="CAL4759427.1"/>
    <property type="molecule type" value="Genomic_DNA"/>
</dbReference>
<gene>
    <name evidence="3" type="ORF">C1SCF055_LOCUS705</name>
</gene>
<feature type="transmembrane region" description="Helical" evidence="1">
    <location>
        <begin position="353"/>
        <end position="370"/>
    </location>
</feature>
<keyword evidence="4" id="KW-0675">Receptor</keyword>
<keyword evidence="5" id="KW-1185">Reference proteome</keyword>
<evidence type="ECO:0000313" key="3">
    <source>
        <dbReference type="EMBL" id="CAI3972115.1"/>
    </source>
</evidence>
<evidence type="ECO:0000313" key="4">
    <source>
        <dbReference type="EMBL" id="CAL4759427.1"/>
    </source>
</evidence>
<dbReference type="InterPro" id="IPR011042">
    <property type="entry name" value="6-blade_b-propeller_TolB-like"/>
</dbReference>
<dbReference type="SMART" id="SM00135">
    <property type="entry name" value="LY"/>
    <property type="match status" value="6"/>
</dbReference>
<reference evidence="4 5" key="2">
    <citation type="submission" date="2024-05" db="EMBL/GenBank/DDBJ databases">
        <authorList>
            <person name="Chen Y."/>
            <person name="Shah S."/>
            <person name="Dougan E. K."/>
            <person name="Thang M."/>
            <person name="Chan C."/>
        </authorList>
    </citation>
    <scope>NUCLEOTIDE SEQUENCE [LARGE SCALE GENOMIC DNA]</scope>
</reference>
<dbReference type="PANTHER" id="PTHR46513">
    <property type="entry name" value="VITELLOGENIN RECEPTOR-LIKE PROTEIN-RELATED-RELATED"/>
    <property type="match status" value="1"/>
</dbReference>
<proteinExistence type="predicted"/>